<organism evidence="1 2">
    <name type="scientific">Phanerochaete sordida</name>
    <dbReference type="NCBI Taxonomy" id="48140"/>
    <lineage>
        <taxon>Eukaryota</taxon>
        <taxon>Fungi</taxon>
        <taxon>Dikarya</taxon>
        <taxon>Basidiomycota</taxon>
        <taxon>Agaricomycotina</taxon>
        <taxon>Agaricomycetes</taxon>
        <taxon>Polyporales</taxon>
        <taxon>Phanerochaetaceae</taxon>
        <taxon>Phanerochaete</taxon>
    </lineage>
</organism>
<comment type="caution">
    <text evidence="1">The sequence shown here is derived from an EMBL/GenBank/DDBJ whole genome shotgun (WGS) entry which is preliminary data.</text>
</comment>
<sequence length="133" mass="14557">MPWLPLIKPGARTHVSDALESQCHHVVRPHFQQVPGHTRKLQSSPLSSHRGPRTDACIGLRCTRGHGYRSFRAIVPLIRPASVGNRTIALGIFQGALVIPQARGSTCGAAGVVRHVCHRYCCSCPHWTVLDTL</sequence>
<accession>A0A9P3LEP1</accession>
<keyword evidence="2" id="KW-1185">Reference proteome</keyword>
<dbReference type="Proteomes" id="UP000703269">
    <property type="component" value="Unassembled WGS sequence"/>
</dbReference>
<reference evidence="1 2" key="1">
    <citation type="submission" date="2021-08" db="EMBL/GenBank/DDBJ databases">
        <title>Draft Genome Sequence of Phanerochaete sordida strain YK-624.</title>
        <authorList>
            <person name="Mori T."/>
            <person name="Dohra H."/>
            <person name="Suzuki T."/>
            <person name="Kawagishi H."/>
            <person name="Hirai H."/>
        </authorList>
    </citation>
    <scope>NUCLEOTIDE SEQUENCE [LARGE SCALE GENOMIC DNA]</scope>
    <source>
        <strain evidence="1 2">YK-624</strain>
    </source>
</reference>
<evidence type="ECO:0000313" key="2">
    <source>
        <dbReference type="Proteomes" id="UP000703269"/>
    </source>
</evidence>
<proteinExistence type="predicted"/>
<evidence type="ECO:0000313" key="1">
    <source>
        <dbReference type="EMBL" id="GJE92455.1"/>
    </source>
</evidence>
<dbReference type="AlphaFoldDB" id="A0A9P3LEP1"/>
<dbReference type="EMBL" id="BPQB01000026">
    <property type="protein sequence ID" value="GJE92455.1"/>
    <property type="molecule type" value="Genomic_DNA"/>
</dbReference>
<gene>
    <name evidence="1" type="ORF">PsYK624_086090</name>
</gene>
<name>A0A9P3LEP1_9APHY</name>
<protein>
    <submittedName>
        <fullName evidence="1">Uncharacterized protein</fullName>
    </submittedName>
</protein>